<comment type="caution">
    <text evidence="1">The sequence shown here is derived from an EMBL/GenBank/DDBJ whole genome shotgun (WGS) entry which is preliminary data.</text>
</comment>
<accession>A0ACB8N810</accession>
<evidence type="ECO:0000313" key="2">
    <source>
        <dbReference type="Proteomes" id="UP000829398"/>
    </source>
</evidence>
<dbReference type="Proteomes" id="UP000829398">
    <property type="component" value="Chromosome 2"/>
</dbReference>
<name>A0ACB8N810_CITSI</name>
<dbReference type="EMBL" id="CM039171">
    <property type="protein sequence ID" value="KAH9794115.1"/>
    <property type="molecule type" value="Genomic_DNA"/>
</dbReference>
<reference evidence="2" key="1">
    <citation type="journal article" date="2023" name="Hortic. Res.">
        <title>A chromosome-level phased genome enabling allele-level studies in sweet orange: a case study on citrus Huanglongbing tolerance.</title>
        <authorList>
            <person name="Wu B."/>
            <person name="Yu Q."/>
            <person name="Deng Z."/>
            <person name="Duan Y."/>
            <person name="Luo F."/>
            <person name="Gmitter F. Jr."/>
        </authorList>
    </citation>
    <scope>NUCLEOTIDE SEQUENCE [LARGE SCALE GENOMIC DNA]</scope>
    <source>
        <strain evidence="2">cv. Valencia</strain>
    </source>
</reference>
<proteinExistence type="predicted"/>
<sequence length="230" mass="25854">MESTSVPFAGYDFVSVPIIVPLFRPIFSPTKPPSSLPFDQVFDPIPFHYQKLESPYRSWHWRLRLVPHLFVPGIANWVLSFFAHKVFVAFNSTTECFSRKDKCVACGNPVRLSLMTYVSKVVARLNFFQGLKKEDEANARMVLVLGGSLGANAMLLEKHNLLIIWPTGIEAFKEMESLPASQKVHLVSNLSLMSMCVFPPLGVYSLPTLFPSTQNALSLLHTPSYNVSYV</sequence>
<keyword evidence="2" id="KW-1185">Reference proteome</keyword>
<evidence type="ECO:0000313" key="1">
    <source>
        <dbReference type="EMBL" id="KAH9794115.1"/>
    </source>
</evidence>
<gene>
    <name evidence="1" type="ORF">KPL71_004785</name>
</gene>
<protein>
    <submittedName>
        <fullName evidence="1">Glycosyltransferase</fullName>
    </submittedName>
</protein>
<organism evidence="1 2">
    <name type="scientific">Citrus sinensis</name>
    <name type="common">Sweet orange</name>
    <name type="synonym">Citrus aurantium var. sinensis</name>
    <dbReference type="NCBI Taxonomy" id="2711"/>
    <lineage>
        <taxon>Eukaryota</taxon>
        <taxon>Viridiplantae</taxon>
        <taxon>Streptophyta</taxon>
        <taxon>Embryophyta</taxon>
        <taxon>Tracheophyta</taxon>
        <taxon>Spermatophyta</taxon>
        <taxon>Magnoliopsida</taxon>
        <taxon>eudicotyledons</taxon>
        <taxon>Gunneridae</taxon>
        <taxon>Pentapetalae</taxon>
        <taxon>rosids</taxon>
        <taxon>malvids</taxon>
        <taxon>Sapindales</taxon>
        <taxon>Rutaceae</taxon>
        <taxon>Aurantioideae</taxon>
        <taxon>Citrus</taxon>
    </lineage>
</organism>